<dbReference type="InterPro" id="IPR002541">
    <property type="entry name" value="Cyt_c_assembly"/>
</dbReference>
<sequence>MKKIKSTLFSMLTTSCLVVIFGVSIAYATFIENDYGTDTAKILVYEAGWFNLLLGFAAFNLIGSLFYYKAFLLKRWSMVLFHLAFLIILAGAAITRFYSYEGMLHIREGKSSNQLISSDTYIEVEAKSGKSVVSGDWKVRFSPYTKNAFSKEMAINGDKLSIEVLDYVPTAMEDIVADEGGKPLLSFILLNRNGARRDVVLEATEEVTNNDYTLSFEGENKEADLYVRRSGIKLLMQAKDSVKVVSMTGKTEQVFPAGHEFELSSKGMYQVGDRIFATKSYLPSGRKVLSTATGRAAALGRDALMVRLAMNGEERQIVAYKQGKEHAASKAQFGDVEVKLNFGSKLIELPFSIFLDDFQLERYPGSMSPSSYASEVTLIDDTENVKMPYRIFMNNILDYGGFRFFQSSYDTDEKGTVLSVSHDYLGTVVTYFGYFLMSLGMIFTFFNGKSRFHALLRSSSRLKELRKKSIPVIVLALLTIAPFWGSAQSVTNLELNQEHVKSFETLLVQDPKGRVEPVNTLASEVLRKLNRKNSFEGMSASEVFLSMSARPNAWRNVPIIRVSNSELRKQLGLRDEYIAFNQLLDLQTGVYRLQQLVDATYQKQQTQRNKFDKEVINVDERMNICFQIFQGDFLQVFPVLNHDNNKWANEKEFYESPAHKQDSIHLLTDYFQAVNQAMGQGNYQTANQKLEALRDFQQTHGHEIIPGKAKIKLEILYNKLNIFSLLSKFAGVVGLFLLIVHLIRIFNDKLKLSKLQTLGTFLIAFVFAAYSLGLAMRWYISGHAPWSNGYETLLYVGWATLLTGFVFIKKSHITLAVTTILASLILMVAGMSWMNPEITNLVPVLKSYWLIVHVAVITASYGFLGVAAILGFLNLFIMMFRKGSNLRNASFTIVELAIVIELCVIVGLILLTIGAFIGGVWANESWGRYWGWDPKETWALVTILVYSFIIHLRKVPGMYTNFSLSAMSLVGFSSVLMTFFGVNYYLSGMHSYAQGEAPPVPDFVFVAIGIIVVAIVLAARSERKYGDADKLVKLEAKE</sequence>
<keyword evidence="3" id="KW-0201">Cytochrome c-type biogenesis</keyword>
<dbReference type="GO" id="GO:0020037">
    <property type="term" value="F:heme binding"/>
    <property type="evidence" value="ECO:0007669"/>
    <property type="project" value="InterPro"/>
</dbReference>
<feature type="transmembrane region" description="Helical" evidence="6">
    <location>
        <begin position="889"/>
        <end position="917"/>
    </location>
</feature>
<feature type="transmembrane region" description="Helical" evidence="6">
    <location>
        <begin position="48"/>
        <end position="68"/>
    </location>
</feature>
<feature type="transmembrane region" description="Helical" evidence="6">
    <location>
        <begin position="424"/>
        <end position="448"/>
    </location>
</feature>
<feature type="transmembrane region" description="Helical" evidence="6">
    <location>
        <begin position="725"/>
        <end position="746"/>
    </location>
</feature>
<feature type="transmembrane region" description="Helical" evidence="6">
    <location>
        <begin position="469"/>
        <end position="487"/>
    </location>
</feature>
<accession>A0A1I2HIG8</accession>
<evidence type="ECO:0000259" key="8">
    <source>
        <dbReference type="Pfam" id="PF05140"/>
    </source>
</evidence>
<feature type="domain" description="ResB-like" evidence="8">
    <location>
        <begin position="73"/>
        <end position="117"/>
    </location>
</feature>
<evidence type="ECO:0000313" key="10">
    <source>
        <dbReference type="Proteomes" id="UP000198964"/>
    </source>
</evidence>
<keyword evidence="4 6" id="KW-1133">Transmembrane helix</keyword>
<proteinExistence type="predicted"/>
<dbReference type="Proteomes" id="UP000198964">
    <property type="component" value="Unassembled WGS sequence"/>
</dbReference>
<gene>
    <name evidence="9" type="ORF">SAMN05216283_10499</name>
</gene>
<evidence type="ECO:0000256" key="1">
    <source>
        <dbReference type="ARBA" id="ARBA00004141"/>
    </source>
</evidence>
<dbReference type="AlphaFoldDB" id="A0A1I2HIG8"/>
<feature type="transmembrane region" description="Helical" evidence="6">
    <location>
        <begin position="758"/>
        <end position="780"/>
    </location>
</feature>
<feature type="transmembrane region" description="Helical" evidence="6">
    <location>
        <begin position="937"/>
        <end position="952"/>
    </location>
</feature>
<keyword evidence="10" id="KW-1185">Reference proteome</keyword>
<dbReference type="RefSeq" id="WP_093919785.1">
    <property type="nucleotide sequence ID" value="NZ_FONW01000004.1"/>
</dbReference>
<dbReference type="PROSITE" id="PS51257">
    <property type="entry name" value="PROKAR_LIPOPROTEIN"/>
    <property type="match status" value="1"/>
</dbReference>
<dbReference type="GO" id="GO:0017004">
    <property type="term" value="P:cytochrome complex assembly"/>
    <property type="evidence" value="ECO:0007669"/>
    <property type="project" value="UniProtKB-KW"/>
</dbReference>
<feature type="transmembrane region" description="Helical" evidence="6">
    <location>
        <begin position="815"/>
        <end position="835"/>
    </location>
</feature>
<feature type="transmembrane region" description="Helical" evidence="6">
    <location>
        <begin position="7"/>
        <end position="28"/>
    </location>
</feature>
<dbReference type="GO" id="GO:0005886">
    <property type="term" value="C:plasma membrane"/>
    <property type="evidence" value="ECO:0007669"/>
    <property type="project" value="TreeGrafter"/>
</dbReference>
<evidence type="ECO:0000256" key="2">
    <source>
        <dbReference type="ARBA" id="ARBA00022692"/>
    </source>
</evidence>
<dbReference type="InterPro" id="IPR045062">
    <property type="entry name" value="Cyt_c_biogenesis_CcsA/CcmC"/>
</dbReference>
<dbReference type="InterPro" id="IPR007816">
    <property type="entry name" value="ResB-like_domain"/>
</dbReference>
<feature type="transmembrane region" description="Helical" evidence="6">
    <location>
        <begin position="847"/>
        <end position="877"/>
    </location>
</feature>
<evidence type="ECO:0000256" key="5">
    <source>
        <dbReference type="ARBA" id="ARBA00023136"/>
    </source>
</evidence>
<evidence type="ECO:0000256" key="6">
    <source>
        <dbReference type="SAM" id="Phobius"/>
    </source>
</evidence>
<feature type="transmembrane region" description="Helical" evidence="6">
    <location>
        <begin position="998"/>
        <end position="1019"/>
    </location>
</feature>
<protein>
    <submittedName>
        <fullName evidence="9">Cytochrome c-type biogenesis protein CcsB</fullName>
    </submittedName>
</protein>
<evidence type="ECO:0000313" key="9">
    <source>
        <dbReference type="EMBL" id="SFF29203.1"/>
    </source>
</evidence>
<dbReference type="EMBL" id="FONW01000004">
    <property type="protein sequence ID" value="SFF29203.1"/>
    <property type="molecule type" value="Genomic_DNA"/>
</dbReference>
<dbReference type="PANTHER" id="PTHR30071">
    <property type="entry name" value="HEME EXPORTER PROTEIN C"/>
    <property type="match status" value="1"/>
</dbReference>
<evidence type="ECO:0000259" key="7">
    <source>
        <dbReference type="Pfam" id="PF01578"/>
    </source>
</evidence>
<dbReference type="Pfam" id="PF05140">
    <property type="entry name" value="ResB"/>
    <property type="match status" value="2"/>
</dbReference>
<dbReference type="Pfam" id="PF01578">
    <property type="entry name" value="Cytochrom_C_asm"/>
    <property type="match status" value="1"/>
</dbReference>
<feature type="transmembrane region" description="Helical" evidence="6">
    <location>
        <begin position="964"/>
        <end position="986"/>
    </location>
</feature>
<feature type="domain" description="ResB-like" evidence="8">
    <location>
        <begin position="333"/>
        <end position="416"/>
    </location>
</feature>
<feature type="transmembrane region" description="Helical" evidence="6">
    <location>
        <begin position="80"/>
        <end position="98"/>
    </location>
</feature>
<keyword evidence="5 6" id="KW-0472">Membrane</keyword>
<evidence type="ECO:0000256" key="3">
    <source>
        <dbReference type="ARBA" id="ARBA00022748"/>
    </source>
</evidence>
<feature type="transmembrane region" description="Helical" evidence="6">
    <location>
        <begin position="792"/>
        <end position="808"/>
    </location>
</feature>
<evidence type="ECO:0000256" key="4">
    <source>
        <dbReference type="ARBA" id="ARBA00022989"/>
    </source>
</evidence>
<keyword evidence="2 6" id="KW-0812">Transmembrane</keyword>
<feature type="domain" description="Cytochrome c assembly protein" evidence="7">
    <location>
        <begin position="786"/>
        <end position="990"/>
    </location>
</feature>
<organism evidence="9 10">
    <name type="scientific">Sunxiuqinia elliptica</name>
    <dbReference type="NCBI Taxonomy" id="655355"/>
    <lineage>
        <taxon>Bacteria</taxon>
        <taxon>Pseudomonadati</taxon>
        <taxon>Bacteroidota</taxon>
        <taxon>Bacteroidia</taxon>
        <taxon>Marinilabiliales</taxon>
        <taxon>Prolixibacteraceae</taxon>
        <taxon>Sunxiuqinia</taxon>
    </lineage>
</organism>
<comment type="subcellular location">
    <subcellularLocation>
        <location evidence="1">Membrane</location>
        <topology evidence="1">Multi-pass membrane protein</topology>
    </subcellularLocation>
</comment>
<reference evidence="9 10" key="1">
    <citation type="submission" date="2016-10" db="EMBL/GenBank/DDBJ databases">
        <authorList>
            <person name="de Groot N.N."/>
        </authorList>
    </citation>
    <scope>NUCLEOTIDE SEQUENCE [LARGE SCALE GENOMIC DNA]</scope>
    <source>
        <strain evidence="9 10">CGMCC 1.9156</strain>
    </source>
</reference>
<dbReference type="STRING" id="655355.SAMN05216283_10499"/>
<name>A0A1I2HIG8_9BACT</name>
<dbReference type="PANTHER" id="PTHR30071:SF1">
    <property type="entry name" value="CYTOCHROME B_B6 PROTEIN-RELATED"/>
    <property type="match status" value="1"/>
</dbReference>